<evidence type="ECO:0000313" key="2">
    <source>
        <dbReference type="EMBL" id="OUJ12889.1"/>
    </source>
</evidence>
<feature type="coiled-coil region" evidence="1">
    <location>
        <begin position="89"/>
        <end position="119"/>
    </location>
</feature>
<proteinExistence type="predicted"/>
<evidence type="ECO:0000256" key="1">
    <source>
        <dbReference type="SAM" id="Coils"/>
    </source>
</evidence>
<keyword evidence="1" id="KW-0175">Coiled coil</keyword>
<accession>A0A252BVB5</accession>
<protein>
    <recommendedName>
        <fullName evidence="4">Flagellar FliJ protein</fullName>
    </recommendedName>
</protein>
<dbReference type="AlphaFoldDB" id="A0A252BVB5"/>
<dbReference type="Proteomes" id="UP000194931">
    <property type="component" value="Unassembled WGS sequence"/>
</dbReference>
<comment type="caution">
    <text evidence="2">The sequence shown here is derived from an EMBL/GenBank/DDBJ whole genome shotgun (WGS) entry which is preliminary data.</text>
</comment>
<dbReference type="EMBL" id="JOPJ01000009">
    <property type="protein sequence ID" value="OUJ12889.1"/>
    <property type="molecule type" value="Genomic_DNA"/>
</dbReference>
<keyword evidence="3" id="KW-1185">Reference proteome</keyword>
<name>A0A252BVB5_9PROT</name>
<evidence type="ECO:0000313" key="3">
    <source>
        <dbReference type="Proteomes" id="UP000194931"/>
    </source>
</evidence>
<gene>
    <name evidence="2" type="ORF">HK26_13570</name>
</gene>
<sequence>MKQVATLERLQTVREERVTRQLASAQKDVVRAEHMLRNAVSASERTAAEQTQARAARWRAQVGLELSGSTIQFLNDADKEGLSSIALSAQAQQKAKDALESAKEDLKAVQEQARVMRTITSRRGALRRRVYQDVMQRQRMTEEVQRDQYAQIMFACRVVDAQE</sequence>
<reference evidence="3" key="1">
    <citation type="submission" date="2014-06" db="EMBL/GenBank/DDBJ databases">
        <authorList>
            <person name="Winans N.J."/>
            <person name="Newell P.D."/>
            <person name="Douglas A.E."/>
        </authorList>
    </citation>
    <scope>NUCLEOTIDE SEQUENCE [LARGE SCALE GENOMIC DNA]</scope>
</reference>
<evidence type="ECO:0008006" key="4">
    <source>
        <dbReference type="Google" id="ProtNLM"/>
    </source>
</evidence>
<organism evidence="2 3">
    <name type="scientific">Acetobacter okinawensis</name>
    <dbReference type="NCBI Taxonomy" id="1076594"/>
    <lineage>
        <taxon>Bacteria</taxon>
        <taxon>Pseudomonadati</taxon>
        <taxon>Pseudomonadota</taxon>
        <taxon>Alphaproteobacteria</taxon>
        <taxon>Acetobacterales</taxon>
        <taxon>Acetobacteraceae</taxon>
        <taxon>Acetobacter</taxon>
    </lineage>
</organism>